<keyword evidence="2" id="KW-0812">Transmembrane</keyword>
<dbReference type="EMBL" id="OZ019893">
    <property type="protein sequence ID" value="CAK9190618.1"/>
    <property type="molecule type" value="Genomic_DNA"/>
</dbReference>
<evidence type="ECO:0000313" key="3">
    <source>
        <dbReference type="EMBL" id="CAK9190618.1"/>
    </source>
</evidence>
<reference evidence="3 4" key="1">
    <citation type="submission" date="2024-02" db="EMBL/GenBank/DDBJ databases">
        <authorList>
            <consortium name="ELIXIR-Norway"/>
            <consortium name="Elixir Norway"/>
        </authorList>
    </citation>
    <scope>NUCLEOTIDE SEQUENCE [LARGE SCALE GENOMIC DNA]</scope>
</reference>
<accession>A0ABP0T9X9</accession>
<dbReference type="Pfam" id="PF12056">
    <property type="entry name" value="DUF3537"/>
    <property type="match status" value="1"/>
</dbReference>
<organism evidence="3 4">
    <name type="scientific">Sphagnum troendelagicum</name>
    <dbReference type="NCBI Taxonomy" id="128251"/>
    <lineage>
        <taxon>Eukaryota</taxon>
        <taxon>Viridiplantae</taxon>
        <taxon>Streptophyta</taxon>
        <taxon>Embryophyta</taxon>
        <taxon>Bryophyta</taxon>
        <taxon>Sphagnophytina</taxon>
        <taxon>Sphagnopsida</taxon>
        <taxon>Sphagnales</taxon>
        <taxon>Sphagnaceae</taxon>
        <taxon>Sphagnum</taxon>
    </lineage>
</organism>
<evidence type="ECO:0000313" key="4">
    <source>
        <dbReference type="Proteomes" id="UP001497512"/>
    </source>
</evidence>
<dbReference type="InterPro" id="IPR021924">
    <property type="entry name" value="DUF3537"/>
</dbReference>
<gene>
    <name evidence="3" type="ORF">CSSPTR1EN2_LOCUS980</name>
</gene>
<feature type="transmembrane region" description="Helical" evidence="2">
    <location>
        <begin position="214"/>
        <end position="238"/>
    </location>
</feature>
<keyword evidence="4" id="KW-1185">Reference proteome</keyword>
<keyword evidence="2" id="KW-0472">Membrane</keyword>
<feature type="transmembrane region" description="Helical" evidence="2">
    <location>
        <begin position="493"/>
        <end position="511"/>
    </location>
</feature>
<protein>
    <recommendedName>
        <fullName evidence="5">Gustatory receptor</fullName>
    </recommendedName>
</protein>
<evidence type="ECO:0000256" key="2">
    <source>
        <dbReference type="SAM" id="Phobius"/>
    </source>
</evidence>
<feature type="transmembrane region" description="Helical" evidence="2">
    <location>
        <begin position="359"/>
        <end position="379"/>
    </location>
</feature>
<dbReference type="Proteomes" id="UP001497512">
    <property type="component" value="Chromosome 1"/>
</dbReference>
<name>A0ABP0T9X9_9BRYO</name>
<proteinExistence type="predicted"/>
<feature type="region of interest" description="Disordered" evidence="1">
    <location>
        <begin position="1"/>
        <end position="54"/>
    </location>
</feature>
<keyword evidence="2" id="KW-1133">Transmembrane helix</keyword>
<evidence type="ECO:0000256" key="1">
    <source>
        <dbReference type="SAM" id="MobiDB-lite"/>
    </source>
</evidence>
<evidence type="ECO:0008006" key="5">
    <source>
        <dbReference type="Google" id="ProtNLM"/>
    </source>
</evidence>
<feature type="transmembrane region" description="Helical" evidence="2">
    <location>
        <begin position="324"/>
        <end position="347"/>
    </location>
</feature>
<sequence length="515" mass="57909">MSDKQVTYAAGDEQTAEGPLTPLILHSQEESSSTSSTHICRPDGSSDSSDSRKIKQSKVRFGHNIAFAEDEDVERSPRCSEAGGRSMAKRALYKRLLSNPKDELRHFRSGLLWLGLDQSSPTKVVLSWIVFFLFTFVVPVFNYNFVSCSECGEEHAHPFEKMVQGSETALAAVSFLCLSNIVRQYGLRRTLLLDKIIKESHDVRLGYEQELRSAFSLLAWILLPCFLIELIFRAWWYIYVSITIPFVPADSRLNVLLCSTGMLSWLYRTSVFLFMCVLFRLMCCLQILRLKGYKKLLEDTPDVSVILTEHLRIKNQLLTISHRFRIFMVSSLFTISFSQMSSLFVILGSAKSINFFRAGDLAVCSAVQLTGLVLCLHGAAKITHRAQRIVGIVSQWHALATCNPSAVTASTDADNFNSDPLQRSPAAVLYGPAHPLLYNDSCDDLESSMPRFQSGVEQSIHDFEAYQKRQALVTYLQHSRAGISLYGFVLDRGFLYAMFGVTFSLTLFILGKTII</sequence>
<dbReference type="PANTHER" id="PTHR31963:SF4">
    <property type="entry name" value="GUSTATORY RECEPTOR"/>
    <property type="match status" value="1"/>
</dbReference>
<dbReference type="PANTHER" id="PTHR31963">
    <property type="entry name" value="RAS GUANINE NUCLEOTIDE EXCHANGE FACTOR K"/>
    <property type="match status" value="1"/>
</dbReference>
<feature type="transmembrane region" description="Helical" evidence="2">
    <location>
        <begin position="265"/>
        <end position="288"/>
    </location>
</feature>
<feature type="transmembrane region" description="Helical" evidence="2">
    <location>
        <begin position="124"/>
        <end position="143"/>
    </location>
</feature>